<dbReference type="InterPro" id="IPR011990">
    <property type="entry name" value="TPR-like_helical_dom_sf"/>
</dbReference>
<protein>
    <recommendedName>
        <fullName evidence="3">Tetratricopeptide repeat protein</fullName>
    </recommendedName>
</protein>
<evidence type="ECO:0008006" key="3">
    <source>
        <dbReference type="Google" id="ProtNLM"/>
    </source>
</evidence>
<name>A0A0P9CQ91_9CHLR</name>
<sequence length="224" mass="23733">PNPLQALLTLAFLVLFLSYRDYPQIIARGAARERARIAGDRAYIAGDYPAAEQSYRAALAAQPDFIDAHTSLALALAAAGRSADARAELTPGASRRSDLVRGALARDAGDLDAARAPLASAENRAGENIQRWALNWLRPPATNFLQLSQGLDLGYIDGFSGGEDGPAGTFRWLSGSGRVQLPLTHPLAPGSEVLLRLTSGRPGPVPLDVWAGDRWLGQVQVASG</sequence>
<dbReference type="SUPFAM" id="SSF48452">
    <property type="entry name" value="TPR-like"/>
    <property type="match status" value="1"/>
</dbReference>
<evidence type="ECO:0000313" key="2">
    <source>
        <dbReference type="Proteomes" id="UP000050509"/>
    </source>
</evidence>
<proteinExistence type="predicted"/>
<evidence type="ECO:0000313" key="1">
    <source>
        <dbReference type="EMBL" id="KPV47796.1"/>
    </source>
</evidence>
<organism evidence="1 2">
    <name type="scientific">Kouleothrix aurantiaca</name>
    <dbReference type="NCBI Taxonomy" id="186479"/>
    <lineage>
        <taxon>Bacteria</taxon>
        <taxon>Bacillati</taxon>
        <taxon>Chloroflexota</taxon>
        <taxon>Chloroflexia</taxon>
        <taxon>Chloroflexales</taxon>
        <taxon>Roseiflexineae</taxon>
        <taxon>Roseiflexaceae</taxon>
        <taxon>Kouleothrix</taxon>
    </lineage>
</organism>
<reference evidence="1 2" key="1">
    <citation type="submission" date="2015-09" db="EMBL/GenBank/DDBJ databases">
        <title>Draft genome sequence of Kouleothrix aurantiaca JCM 19913.</title>
        <authorList>
            <person name="Hemp J."/>
        </authorList>
    </citation>
    <scope>NUCLEOTIDE SEQUENCE [LARGE SCALE GENOMIC DNA]</scope>
    <source>
        <strain evidence="1 2">COM-B</strain>
    </source>
</reference>
<dbReference type="Proteomes" id="UP000050509">
    <property type="component" value="Unassembled WGS sequence"/>
</dbReference>
<dbReference type="Gene3D" id="1.25.40.10">
    <property type="entry name" value="Tetratricopeptide repeat domain"/>
    <property type="match status" value="1"/>
</dbReference>
<dbReference type="Pfam" id="PF14559">
    <property type="entry name" value="TPR_19"/>
    <property type="match status" value="1"/>
</dbReference>
<accession>A0A0P9CQ91</accession>
<feature type="non-terminal residue" evidence="1">
    <location>
        <position position="1"/>
    </location>
</feature>
<dbReference type="AlphaFoldDB" id="A0A0P9CQ91"/>
<feature type="non-terminal residue" evidence="1">
    <location>
        <position position="224"/>
    </location>
</feature>
<keyword evidence="2" id="KW-1185">Reference proteome</keyword>
<dbReference type="EMBL" id="LJCR01003228">
    <property type="protein sequence ID" value="KPV47796.1"/>
    <property type="molecule type" value="Genomic_DNA"/>
</dbReference>
<comment type="caution">
    <text evidence="1">The sequence shown here is derived from an EMBL/GenBank/DDBJ whole genome shotgun (WGS) entry which is preliminary data.</text>
</comment>
<gene>
    <name evidence="1" type="ORF">SE17_41515</name>
</gene>